<gene>
    <name evidence="2" type="ORF">FOZ74_07705</name>
</gene>
<evidence type="ECO:0000256" key="1">
    <source>
        <dbReference type="ARBA" id="ARBA00022729"/>
    </source>
</evidence>
<dbReference type="InterPro" id="IPR050592">
    <property type="entry name" value="GDSL_lipolytic_enzyme"/>
</dbReference>
<evidence type="ECO:0000313" key="3">
    <source>
        <dbReference type="Proteomes" id="UP000321199"/>
    </source>
</evidence>
<dbReference type="AlphaFoldDB" id="A0A5B8RW38"/>
<dbReference type="SUPFAM" id="SSF52266">
    <property type="entry name" value="SGNH hydrolase"/>
    <property type="match status" value="1"/>
</dbReference>
<proteinExistence type="predicted"/>
<dbReference type="GO" id="GO:0016788">
    <property type="term" value="F:hydrolase activity, acting on ester bonds"/>
    <property type="evidence" value="ECO:0007669"/>
    <property type="project" value="InterPro"/>
</dbReference>
<name>A0A5B8RW38_9BURK</name>
<dbReference type="RefSeq" id="WP_146912515.1">
    <property type="nucleotide sequence ID" value="NZ_CP042344.1"/>
</dbReference>
<reference evidence="2 3" key="1">
    <citation type="submission" date="2019-07" db="EMBL/GenBank/DDBJ databases">
        <title>Complete genome sequence of Comamonas sp. NLF 7-7 isolated from livestock.</title>
        <authorList>
            <person name="Kim D.H."/>
            <person name="Kim J.G."/>
        </authorList>
    </citation>
    <scope>NUCLEOTIDE SEQUENCE [LARGE SCALE GENOMIC DNA]</scope>
    <source>
        <strain evidence="2 3">NLF 7-7</strain>
    </source>
</reference>
<dbReference type="Pfam" id="PF00657">
    <property type="entry name" value="Lipase_GDSL"/>
    <property type="match status" value="1"/>
</dbReference>
<accession>A0A5B8RW38</accession>
<dbReference type="PANTHER" id="PTHR45642">
    <property type="entry name" value="GDSL ESTERASE/LIPASE EXL3"/>
    <property type="match status" value="1"/>
</dbReference>
<organism evidence="2 3">
    <name type="scientific">Comamonas flocculans</name>
    <dbReference type="NCBI Taxonomy" id="2597701"/>
    <lineage>
        <taxon>Bacteria</taxon>
        <taxon>Pseudomonadati</taxon>
        <taxon>Pseudomonadota</taxon>
        <taxon>Betaproteobacteria</taxon>
        <taxon>Burkholderiales</taxon>
        <taxon>Comamonadaceae</taxon>
        <taxon>Comamonas</taxon>
    </lineage>
</organism>
<dbReference type="KEGG" id="cof:FOZ74_07705"/>
<keyword evidence="3" id="KW-1185">Reference proteome</keyword>
<dbReference type="EMBL" id="CP042344">
    <property type="protein sequence ID" value="QEA12922.1"/>
    <property type="molecule type" value="Genomic_DNA"/>
</dbReference>
<dbReference type="InterPro" id="IPR036514">
    <property type="entry name" value="SGNH_hydro_sf"/>
</dbReference>
<dbReference type="OrthoDB" id="5292073at2"/>
<evidence type="ECO:0000313" key="2">
    <source>
        <dbReference type="EMBL" id="QEA12922.1"/>
    </source>
</evidence>
<dbReference type="Gene3D" id="3.40.50.1110">
    <property type="entry name" value="SGNH hydrolase"/>
    <property type="match status" value="1"/>
</dbReference>
<dbReference type="InterPro" id="IPR001087">
    <property type="entry name" value="GDSL"/>
</dbReference>
<protein>
    <submittedName>
        <fullName evidence="2">Phospholipase</fullName>
    </submittedName>
</protein>
<sequence>MRRKMHWIVVVATAALMAACGGGSSEPEFGAVKVAGDSLADSGTFGLKFTVQGSKPVGAGATPIWPELVAADYDIDLCPHYLASGANTFSVNAGCSNYAIGGGRINNLSAPSSPVSITEQLKALGSAGFGQRDLVLIDGGGNDVADLIKAFLAASNDRGAALAAMLSTVLDEATVQSLLSQGQSGMAQAGGAYMQALAAQFAGTIQTQVLDKGAKRVVVLNMPDVTLTPQFGFVLAAVAQAQGPAAAEQLRQLFGSWVQAFNATLAARFKDSKTVAIADFDARLKALVAQPAKYQLSNVLTPACPVVGQDGSGLPSYDFPSCTAEALSRQTPPPGASGGADWWQGYLFSDSFHPTPRGHGILADLVREALR</sequence>
<dbReference type="Proteomes" id="UP000321199">
    <property type="component" value="Chromosome"/>
</dbReference>
<keyword evidence="1" id="KW-0732">Signal</keyword>
<dbReference type="PANTHER" id="PTHR45642:SF139">
    <property type="entry name" value="SGNH HYDROLASE-TYPE ESTERASE DOMAIN-CONTAINING PROTEIN"/>
    <property type="match status" value="1"/>
</dbReference>
<dbReference type="PROSITE" id="PS51257">
    <property type="entry name" value="PROKAR_LIPOPROTEIN"/>
    <property type="match status" value="1"/>
</dbReference>